<dbReference type="Proteomes" id="UP000194309">
    <property type="component" value="Chromosome"/>
</dbReference>
<name>A0A1X9SRR0_9BACT</name>
<dbReference type="PANTHER" id="PTHR43542">
    <property type="entry name" value="METHYLTRANSFERASE"/>
    <property type="match status" value="1"/>
</dbReference>
<keyword evidence="1 3" id="KW-0489">Methyltransferase</keyword>
<dbReference type="Gene3D" id="3.40.50.150">
    <property type="entry name" value="Vaccinia Virus protein VP39"/>
    <property type="match status" value="1"/>
</dbReference>
<dbReference type="InterPro" id="IPR029063">
    <property type="entry name" value="SAM-dependent_MTases_sf"/>
</dbReference>
<dbReference type="KEGG" id="cdev:CIGN_0626"/>
<dbReference type="PANTHER" id="PTHR43542:SF1">
    <property type="entry name" value="METHYLTRANSFERASE"/>
    <property type="match status" value="1"/>
</dbReference>
<evidence type="ECO:0000256" key="2">
    <source>
        <dbReference type="ARBA" id="ARBA00022679"/>
    </source>
</evidence>
<dbReference type="AlphaFoldDB" id="A0A1X9SRR0"/>
<accession>A0A1X9SRR0</accession>
<dbReference type="SUPFAM" id="SSF53335">
    <property type="entry name" value="S-adenosyl-L-methionine-dependent methyltransferases"/>
    <property type="match status" value="1"/>
</dbReference>
<dbReference type="PIRSF" id="PIRSF004553">
    <property type="entry name" value="CHP00095"/>
    <property type="match status" value="1"/>
</dbReference>
<keyword evidence="2" id="KW-0808">Transferase</keyword>
<dbReference type="NCBIfam" id="TIGR00095">
    <property type="entry name" value="16S rRNA (guanine(966)-N(2))-methyltransferase RsmD"/>
    <property type="match status" value="1"/>
</dbReference>
<organism evidence="3 4">
    <name type="scientific">Campylobacter devanensis</name>
    <dbReference type="NCBI Taxonomy" id="3161138"/>
    <lineage>
        <taxon>Bacteria</taxon>
        <taxon>Pseudomonadati</taxon>
        <taxon>Campylobacterota</taxon>
        <taxon>Epsilonproteobacteria</taxon>
        <taxon>Campylobacterales</taxon>
        <taxon>Campylobacteraceae</taxon>
        <taxon>Campylobacter</taxon>
    </lineage>
</organism>
<sequence>MKNNLTTTITSGKFKGKKLSLPSLSTTRSTKSIVKESVFNSLQGEIYGSVFIELFGGSGLMAATAVSNYAKKGYAIELDRAAFNSLRENFSRLNDDGNEILVALHGDTFELTPKILVQNIEQKTILYADPPFDIRDGFSGIYEKLYKMLEKLEANIVVIEHISSHKPSQNIGKFALYKSRKFGNTTLSYYTKCI</sequence>
<dbReference type="InterPro" id="IPR004398">
    <property type="entry name" value="RNA_MeTrfase_RsmD"/>
</dbReference>
<keyword evidence="4" id="KW-1185">Reference proteome</keyword>
<dbReference type="GO" id="GO:0031167">
    <property type="term" value="P:rRNA methylation"/>
    <property type="evidence" value="ECO:0007669"/>
    <property type="project" value="InterPro"/>
</dbReference>
<dbReference type="STRING" id="1660064.CIGN_0626"/>
<reference evidence="3 4" key="1">
    <citation type="journal article" date="2017" name="Genome Biol. Evol.">
        <title>Comparative Genomic Analysis Identifies a Campylobacter Clade Deficient in Selenium Metabolism.</title>
        <authorList>
            <person name="Miller W.G."/>
            <person name="Yee E."/>
            <person name="Lopes B.S."/>
            <person name="Chapman M.H."/>
            <person name="Huynh S."/>
            <person name="Bono J.L."/>
            <person name="Parker C.T."/>
            <person name="Strachan N.J.C."/>
            <person name="Forbes K.J."/>
        </authorList>
    </citation>
    <scope>NUCLEOTIDE SEQUENCE [LARGE SCALE GENOMIC DNA]</scope>
    <source>
        <strain evidence="3 4">NCTC 13003</strain>
    </source>
</reference>
<gene>
    <name evidence="3" type="ORF">CIGN_0626</name>
</gene>
<dbReference type="GO" id="GO:0008168">
    <property type="term" value="F:methyltransferase activity"/>
    <property type="evidence" value="ECO:0007669"/>
    <property type="project" value="UniProtKB-KW"/>
</dbReference>
<dbReference type="Pfam" id="PF03602">
    <property type="entry name" value="Cons_hypoth95"/>
    <property type="match status" value="1"/>
</dbReference>
<dbReference type="CDD" id="cd02440">
    <property type="entry name" value="AdoMet_MTases"/>
    <property type="match status" value="1"/>
</dbReference>
<evidence type="ECO:0000313" key="3">
    <source>
        <dbReference type="EMBL" id="ARQ98923.1"/>
    </source>
</evidence>
<accession>A0A381D865</accession>
<protein>
    <submittedName>
        <fullName evidence="3">RNA methyltransferase, RsmD family</fullName>
    </submittedName>
</protein>
<evidence type="ECO:0000256" key="1">
    <source>
        <dbReference type="ARBA" id="ARBA00022603"/>
    </source>
</evidence>
<proteinExistence type="predicted"/>
<evidence type="ECO:0000313" key="4">
    <source>
        <dbReference type="Proteomes" id="UP000194309"/>
    </source>
</evidence>
<dbReference type="EMBL" id="CP018788">
    <property type="protein sequence ID" value="ARQ98923.1"/>
    <property type="molecule type" value="Genomic_DNA"/>
</dbReference>